<dbReference type="Gene3D" id="1.10.10.60">
    <property type="entry name" value="Homeodomain-like"/>
    <property type="match status" value="2"/>
</dbReference>
<dbReference type="EMBL" id="CP054614">
    <property type="protein sequence ID" value="QKS54865.1"/>
    <property type="molecule type" value="Genomic_DNA"/>
</dbReference>
<dbReference type="AlphaFoldDB" id="A0A2V4VAX5"/>
<dbReference type="InterPro" id="IPR050959">
    <property type="entry name" value="MarA-like"/>
</dbReference>
<keyword evidence="8" id="KW-1185">Reference proteome</keyword>
<dbReference type="InterPro" id="IPR009057">
    <property type="entry name" value="Homeodomain-like_sf"/>
</dbReference>
<keyword evidence="1" id="KW-0805">Transcription regulation</keyword>
<keyword evidence="2" id="KW-0238">DNA-binding</keyword>
<dbReference type="PRINTS" id="PR00032">
    <property type="entry name" value="HTHARAC"/>
</dbReference>
<name>A0A2V4VAX5_PAEBA</name>
<evidence type="ECO:0000313" key="6">
    <source>
        <dbReference type="EMBL" id="QKS54865.1"/>
    </source>
</evidence>
<reference evidence="6 8" key="2">
    <citation type="submission" date="2020-06" db="EMBL/GenBank/DDBJ databases">
        <title>Complete genome of Paenibacillus barcinonensis KACC11450.</title>
        <authorList>
            <person name="Kim M."/>
            <person name="Park Y.-J."/>
            <person name="Shin J.-H."/>
        </authorList>
    </citation>
    <scope>NUCLEOTIDE SEQUENCE [LARGE SCALE GENOMIC DNA]</scope>
    <source>
        <strain evidence="6 8">KACC11450</strain>
    </source>
</reference>
<dbReference type="InterPro" id="IPR018062">
    <property type="entry name" value="HTH_AraC-typ_CS"/>
</dbReference>
<gene>
    <name evidence="5" type="ORF">DFQ00_104120</name>
    <name evidence="6" type="ORF">HUB98_00040</name>
</gene>
<keyword evidence="3" id="KW-0804">Transcription</keyword>
<dbReference type="InterPro" id="IPR011256">
    <property type="entry name" value="Reg_factor_effector_dom_sf"/>
</dbReference>
<evidence type="ECO:0000256" key="2">
    <source>
        <dbReference type="ARBA" id="ARBA00023125"/>
    </source>
</evidence>
<dbReference type="InterPro" id="IPR018060">
    <property type="entry name" value="HTH_AraC"/>
</dbReference>
<dbReference type="Proteomes" id="UP000509327">
    <property type="component" value="Chromosome"/>
</dbReference>
<dbReference type="GO" id="GO:0043565">
    <property type="term" value="F:sequence-specific DNA binding"/>
    <property type="evidence" value="ECO:0007669"/>
    <property type="project" value="InterPro"/>
</dbReference>
<dbReference type="InterPro" id="IPR010499">
    <property type="entry name" value="AraC_E-bd"/>
</dbReference>
<dbReference type="OrthoDB" id="5337216at2"/>
<protein>
    <submittedName>
        <fullName evidence="5">AraC family transcriptional regulator</fullName>
    </submittedName>
    <submittedName>
        <fullName evidence="6">Effector binding domain-containing protein</fullName>
    </submittedName>
</protein>
<dbReference type="PANTHER" id="PTHR47504">
    <property type="entry name" value="RIGHT ORIGIN-BINDING PROTEIN"/>
    <property type="match status" value="1"/>
</dbReference>
<evidence type="ECO:0000313" key="7">
    <source>
        <dbReference type="Proteomes" id="UP000247790"/>
    </source>
</evidence>
<evidence type="ECO:0000313" key="8">
    <source>
        <dbReference type="Proteomes" id="UP000509327"/>
    </source>
</evidence>
<dbReference type="EMBL" id="QJSW01000004">
    <property type="protein sequence ID" value="PYE50162.1"/>
    <property type="molecule type" value="Genomic_DNA"/>
</dbReference>
<dbReference type="PANTHER" id="PTHR47504:SF5">
    <property type="entry name" value="RIGHT ORIGIN-BINDING PROTEIN"/>
    <property type="match status" value="1"/>
</dbReference>
<feature type="domain" description="HTH araC/xylS-type" evidence="4">
    <location>
        <begin position="8"/>
        <end position="106"/>
    </location>
</feature>
<sequence>MDHYSRIQLAIDHLEAHLQEPFDIKEAAAAASFSAFHFQRLFQAITGFTVLEYVRRRRLTESASALRNTAMGVLEIALNYGYQSQEAFTRAFDAHFGTTPARFRKAEEPAAETQMQCSINFNEFRSQLDTAFHMNSPRLVTLKPIRIVGYEYQTHLSGAQHYGEIPGFYHEFGREQRFMSIPDRLRPDMAYGIATHFQEDGAFSFIVGEESSGRSDSLESLQLEPGYTSLEIPGGLYAEFTTEGSEQDVRKMIYGSWLPASKYEHREGPDFEVTDVWKSTPERLDMKIYIPLQ</sequence>
<evidence type="ECO:0000256" key="3">
    <source>
        <dbReference type="ARBA" id="ARBA00023163"/>
    </source>
</evidence>
<dbReference type="SMART" id="SM00342">
    <property type="entry name" value="HTH_ARAC"/>
    <property type="match status" value="1"/>
</dbReference>
<accession>A0A2V4VAX5</accession>
<dbReference type="SUPFAM" id="SSF46689">
    <property type="entry name" value="Homeodomain-like"/>
    <property type="match status" value="2"/>
</dbReference>
<dbReference type="Pfam" id="PF12833">
    <property type="entry name" value="HTH_18"/>
    <property type="match status" value="1"/>
</dbReference>
<dbReference type="PROSITE" id="PS01124">
    <property type="entry name" value="HTH_ARAC_FAMILY_2"/>
    <property type="match status" value="1"/>
</dbReference>
<organism evidence="5 7">
    <name type="scientific">Paenibacillus barcinonensis</name>
    <dbReference type="NCBI Taxonomy" id="198119"/>
    <lineage>
        <taxon>Bacteria</taxon>
        <taxon>Bacillati</taxon>
        <taxon>Bacillota</taxon>
        <taxon>Bacilli</taxon>
        <taxon>Bacillales</taxon>
        <taxon>Paenibacillaceae</taxon>
        <taxon>Paenibacillus</taxon>
    </lineage>
</organism>
<dbReference type="SMART" id="SM00871">
    <property type="entry name" value="AraC_E_bind"/>
    <property type="match status" value="1"/>
</dbReference>
<dbReference type="SUPFAM" id="SSF55136">
    <property type="entry name" value="Probable bacterial effector-binding domain"/>
    <property type="match status" value="1"/>
</dbReference>
<dbReference type="Pfam" id="PF14526">
    <property type="entry name" value="Cass2"/>
    <property type="match status" value="1"/>
</dbReference>
<evidence type="ECO:0000313" key="5">
    <source>
        <dbReference type="EMBL" id="PYE50162.1"/>
    </source>
</evidence>
<dbReference type="GO" id="GO:0003700">
    <property type="term" value="F:DNA-binding transcription factor activity"/>
    <property type="evidence" value="ECO:0007669"/>
    <property type="project" value="InterPro"/>
</dbReference>
<dbReference type="RefSeq" id="WP_110896012.1">
    <property type="nucleotide sequence ID" value="NZ_CP054614.1"/>
</dbReference>
<dbReference type="Proteomes" id="UP000247790">
    <property type="component" value="Unassembled WGS sequence"/>
</dbReference>
<dbReference type="InterPro" id="IPR020449">
    <property type="entry name" value="Tscrpt_reg_AraC-type_HTH"/>
</dbReference>
<dbReference type="InterPro" id="IPR029441">
    <property type="entry name" value="Cass2"/>
</dbReference>
<dbReference type="PROSITE" id="PS00041">
    <property type="entry name" value="HTH_ARAC_FAMILY_1"/>
    <property type="match status" value="1"/>
</dbReference>
<reference evidence="5 7" key="1">
    <citation type="submission" date="2018-06" db="EMBL/GenBank/DDBJ databases">
        <title>Genomic Encyclopedia of Type Strains, Phase III (KMG-III): the genomes of soil and plant-associated and newly described type strains.</title>
        <authorList>
            <person name="Whitman W."/>
        </authorList>
    </citation>
    <scope>NUCLEOTIDE SEQUENCE [LARGE SCALE GENOMIC DNA]</scope>
    <source>
        <strain evidence="5 7">CECT 7022</strain>
    </source>
</reference>
<proteinExistence type="predicted"/>
<evidence type="ECO:0000259" key="4">
    <source>
        <dbReference type="PROSITE" id="PS01124"/>
    </source>
</evidence>
<evidence type="ECO:0000256" key="1">
    <source>
        <dbReference type="ARBA" id="ARBA00023015"/>
    </source>
</evidence>
<dbReference type="Gene3D" id="3.20.80.10">
    <property type="entry name" value="Regulatory factor, effector binding domain"/>
    <property type="match status" value="1"/>
</dbReference>